<evidence type="ECO:0000256" key="3">
    <source>
        <dbReference type="ARBA" id="ARBA00022448"/>
    </source>
</evidence>
<dbReference type="SUPFAM" id="SSF74653">
    <property type="entry name" value="TolA/TonB C-terminal domain"/>
    <property type="match status" value="1"/>
</dbReference>
<comment type="caution">
    <text evidence="11">The sequence shown here is derived from an EMBL/GenBank/DDBJ whole genome shotgun (WGS) entry which is preliminary data.</text>
</comment>
<reference evidence="12" key="1">
    <citation type="journal article" date="2019" name="Int. J. Syst. Evol. Microbiol.">
        <title>The Global Catalogue of Microorganisms (GCM) 10K type strain sequencing project: providing services to taxonomists for standard genome sequencing and annotation.</title>
        <authorList>
            <consortium name="The Broad Institute Genomics Platform"/>
            <consortium name="The Broad Institute Genome Sequencing Center for Infectious Disease"/>
            <person name="Wu L."/>
            <person name="Ma J."/>
        </authorList>
    </citation>
    <scope>NUCLEOTIDE SEQUENCE [LARGE SCALE GENOMIC DNA]</scope>
    <source>
        <strain evidence="12">CCUG 61484</strain>
    </source>
</reference>
<evidence type="ECO:0000256" key="4">
    <source>
        <dbReference type="ARBA" id="ARBA00022475"/>
    </source>
</evidence>
<keyword evidence="3" id="KW-0813">Transport</keyword>
<organism evidence="11 12">
    <name type="scientific">Mucilaginibacter litoreus</name>
    <dbReference type="NCBI Taxonomy" id="1048221"/>
    <lineage>
        <taxon>Bacteria</taxon>
        <taxon>Pseudomonadati</taxon>
        <taxon>Bacteroidota</taxon>
        <taxon>Sphingobacteriia</taxon>
        <taxon>Sphingobacteriales</taxon>
        <taxon>Sphingobacteriaceae</taxon>
        <taxon>Mucilaginibacter</taxon>
    </lineage>
</organism>
<comment type="similarity">
    <text evidence="2">Belongs to the TonB family.</text>
</comment>
<dbReference type="EMBL" id="JBHTHZ010000005">
    <property type="protein sequence ID" value="MFD0794185.1"/>
    <property type="molecule type" value="Genomic_DNA"/>
</dbReference>
<evidence type="ECO:0000313" key="11">
    <source>
        <dbReference type="EMBL" id="MFD0794185.1"/>
    </source>
</evidence>
<dbReference type="NCBIfam" id="TIGR01352">
    <property type="entry name" value="tonB_Cterm"/>
    <property type="match status" value="1"/>
</dbReference>
<name>A0ABW3ATJ3_9SPHI</name>
<keyword evidence="8" id="KW-1133">Transmembrane helix</keyword>
<keyword evidence="6" id="KW-0812">Transmembrane</keyword>
<evidence type="ECO:0000259" key="10">
    <source>
        <dbReference type="PROSITE" id="PS52015"/>
    </source>
</evidence>
<evidence type="ECO:0000256" key="6">
    <source>
        <dbReference type="ARBA" id="ARBA00022692"/>
    </source>
</evidence>
<evidence type="ECO:0000256" key="7">
    <source>
        <dbReference type="ARBA" id="ARBA00022927"/>
    </source>
</evidence>
<proteinExistence type="inferred from homology"/>
<dbReference type="PANTHER" id="PTHR33446">
    <property type="entry name" value="PROTEIN TONB-RELATED"/>
    <property type="match status" value="1"/>
</dbReference>
<sequence length="97" mass="10643">MPEPDGGLAGWTKFLNKNLHFPAQAQDAGVGGRVIVSFVVEKDGHLTDIEVTGKAGYGMDEEAIRVLKLAKPWKPGYQNGKAVRVRYSIPMNFQLSE</sequence>
<accession>A0ABW3ATJ3</accession>
<evidence type="ECO:0000256" key="9">
    <source>
        <dbReference type="ARBA" id="ARBA00023136"/>
    </source>
</evidence>
<evidence type="ECO:0000313" key="12">
    <source>
        <dbReference type="Proteomes" id="UP001597010"/>
    </source>
</evidence>
<keyword evidence="12" id="KW-1185">Reference proteome</keyword>
<dbReference type="PANTHER" id="PTHR33446:SF2">
    <property type="entry name" value="PROTEIN TONB"/>
    <property type="match status" value="1"/>
</dbReference>
<dbReference type="Gene3D" id="3.30.1150.10">
    <property type="match status" value="1"/>
</dbReference>
<keyword evidence="7" id="KW-0653">Protein transport</keyword>
<keyword evidence="4" id="KW-1003">Cell membrane</keyword>
<protein>
    <submittedName>
        <fullName evidence="11">Energy transducer TonB</fullName>
    </submittedName>
</protein>
<gene>
    <name evidence="11" type="ORF">ACFQZX_11190</name>
</gene>
<keyword evidence="5" id="KW-0997">Cell inner membrane</keyword>
<dbReference type="InterPro" id="IPR006260">
    <property type="entry name" value="TonB/TolA_C"/>
</dbReference>
<evidence type="ECO:0000256" key="8">
    <source>
        <dbReference type="ARBA" id="ARBA00022989"/>
    </source>
</evidence>
<comment type="subcellular location">
    <subcellularLocation>
        <location evidence="1">Cell inner membrane</location>
        <topology evidence="1">Single-pass membrane protein</topology>
        <orientation evidence="1">Periplasmic side</orientation>
    </subcellularLocation>
</comment>
<dbReference type="Pfam" id="PF03544">
    <property type="entry name" value="TonB_C"/>
    <property type="match status" value="1"/>
</dbReference>
<feature type="domain" description="TonB C-terminal" evidence="10">
    <location>
        <begin position="6"/>
        <end position="97"/>
    </location>
</feature>
<dbReference type="PROSITE" id="PS52015">
    <property type="entry name" value="TONB_CTD"/>
    <property type="match status" value="1"/>
</dbReference>
<evidence type="ECO:0000256" key="2">
    <source>
        <dbReference type="ARBA" id="ARBA00006555"/>
    </source>
</evidence>
<dbReference type="RefSeq" id="WP_377115334.1">
    <property type="nucleotide sequence ID" value="NZ_JBHTHZ010000005.1"/>
</dbReference>
<dbReference type="InterPro" id="IPR051045">
    <property type="entry name" value="TonB-dependent_transducer"/>
</dbReference>
<keyword evidence="9" id="KW-0472">Membrane</keyword>
<evidence type="ECO:0000256" key="1">
    <source>
        <dbReference type="ARBA" id="ARBA00004383"/>
    </source>
</evidence>
<evidence type="ECO:0000256" key="5">
    <source>
        <dbReference type="ARBA" id="ARBA00022519"/>
    </source>
</evidence>
<dbReference type="Proteomes" id="UP001597010">
    <property type="component" value="Unassembled WGS sequence"/>
</dbReference>
<dbReference type="InterPro" id="IPR037682">
    <property type="entry name" value="TonB_C"/>
</dbReference>